<feature type="compositionally biased region" description="Basic and acidic residues" evidence="1">
    <location>
        <begin position="125"/>
        <end position="135"/>
    </location>
</feature>
<organism evidence="2 3">
    <name type="scientific">Lentzea indica</name>
    <dbReference type="NCBI Taxonomy" id="2604800"/>
    <lineage>
        <taxon>Bacteria</taxon>
        <taxon>Bacillati</taxon>
        <taxon>Actinomycetota</taxon>
        <taxon>Actinomycetes</taxon>
        <taxon>Pseudonocardiales</taxon>
        <taxon>Pseudonocardiaceae</taxon>
        <taxon>Lentzea</taxon>
    </lineage>
</organism>
<dbReference type="EMBL" id="VSRL01000209">
    <property type="protein sequence ID" value="NKE61955.1"/>
    <property type="molecule type" value="Genomic_DNA"/>
</dbReference>
<gene>
    <name evidence="2" type="ORF">FXN61_36430</name>
</gene>
<dbReference type="RefSeq" id="WP_167978603.1">
    <property type="nucleotide sequence ID" value="NZ_VSRL01000209.1"/>
</dbReference>
<reference evidence="2 3" key="1">
    <citation type="submission" date="2019-08" db="EMBL/GenBank/DDBJ databases">
        <title>Lentzea from Indian Himalayas.</title>
        <authorList>
            <person name="Mandal S."/>
            <person name="Mallick Gupta A."/>
            <person name="Maiti P.K."/>
            <person name="Sarkar J."/>
            <person name="Mandal S."/>
        </authorList>
    </citation>
    <scope>NUCLEOTIDE SEQUENCE [LARGE SCALE GENOMIC DNA]</scope>
    <source>
        <strain evidence="2 3">PSKA42</strain>
    </source>
</reference>
<protein>
    <recommendedName>
        <fullName evidence="4">Secreted protein</fullName>
    </recommendedName>
</protein>
<sequence length="142" mass="14302">MGALLVPLAILAGALFDSVTKAPGAVANVIENAGGDEPHTVVVTTVAIPPRPEGFEPETAAAAASDAVVTASPAEQPAVAAPQRTVSESLDVQSCDTVRDTVPRASKEPPAASMSVGVLPGRSAANRDGREESRPGRPVRCG</sequence>
<feature type="region of interest" description="Disordered" evidence="1">
    <location>
        <begin position="74"/>
        <end position="142"/>
    </location>
</feature>
<feature type="compositionally biased region" description="Basic and acidic residues" evidence="1">
    <location>
        <begin position="97"/>
        <end position="107"/>
    </location>
</feature>
<comment type="caution">
    <text evidence="2">The sequence shown here is derived from an EMBL/GenBank/DDBJ whole genome shotgun (WGS) entry which is preliminary data.</text>
</comment>
<keyword evidence="3" id="KW-1185">Reference proteome</keyword>
<evidence type="ECO:0000313" key="3">
    <source>
        <dbReference type="Proteomes" id="UP001515943"/>
    </source>
</evidence>
<evidence type="ECO:0008006" key="4">
    <source>
        <dbReference type="Google" id="ProtNLM"/>
    </source>
</evidence>
<evidence type="ECO:0000256" key="1">
    <source>
        <dbReference type="SAM" id="MobiDB-lite"/>
    </source>
</evidence>
<accession>A0ABX1FT89</accession>
<feature type="compositionally biased region" description="Polar residues" evidence="1">
    <location>
        <begin position="84"/>
        <end position="96"/>
    </location>
</feature>
<evidence type="ECO:0000313" key="2">
    <source>
        <dbReference type="EMBL" id="NKE61955.1"/>
    </source>
</evidence>
<proteinExistence type="predicted"/>
<name>A0ABX1FT89_9PSEU</name>
<dbReference type="Proteomes" id="UP001515943">
    <property type="component" value="Unassembled WGS sequence"/>
</dbReference>